<dbReference type="PANTHER" id="PTHR10338:SF108">
    <property type="entry name" value="INTER-ALPHA-TRYPSIN INHIBITOR HEAVY CHAIN H4-LIKE PROTEIN"/>
    <property type="match status" value="1"/>
</dbReference>
<organism evidence="2 3">
    <name type="scientific">Candidatus Methanodesulfokora washburnensis</name>
    <dbReference type="NCBI Taxonomy" id="2478471"/>
    <lineage>
        <taxon>Archaea</taxon>
        <taxon>Thermoproteota</taxon>
        <taxon>Candidatus Korarchaeia</taxon>
        <taxon>Candidatus Korarchaeia incertae sedis</taxon>
        <taxon>Candidatus Methanodesulfokora</taxon>
    </lineage>
</organism>
<dbReference type="InterPro" id="IPR036465">
    <property type="entry name" value="vWFA_dom_sf"/>
</dbReference>
<keyword evidence="3" id="KW-1185">Reference proteome</keyword>
<accession>A0A3R9QCW8</accession>
<dbReference type="SMART" id="SM00327">
    <property type="entry name" value="VWA"/>
    <property type="match status" value="1"/>
</dbReference>
<protein>
    <submittedName>
        <fullName evidence="2">VWA domain-containing protein</fullName>
    </submittedName>
</protein>
<gene>
    <name evidence="2" type="ORF">D6D85_10310</name>
</gene>
<evidence type="ECO:0000313" key="2">
    <source>
        <dbReference type="EMBL" id="RSN73474.1"/>
    </source>
</evidence>
<dbReference type="Pfam" id="PF00092">
    <property type="entry name" value="VWA"/>
    <property type="match status" value="1"/>
</dbReference>
<dbReference type="InterPro" id="IPR050934">
    <property type="entry name" value="ITIH"/>
</dbReference>
<evidence type="ECO:0000259" key="1">
    <source>
        <dbReference type="PROSITE" id="PS50234"/>
    </source>
</evidence>
<dbReference type="RefSeq" id="WP_125671891.1">
    <property type="nucleotide sequence ID" value="NZ_RCOS01000114.1"/>
</dbReference>
<reference evidence="2 3" key="1">
    <citation type="submission" date="2018-10" db="EMBL/GenBank/DDBJ databases">
        <title>Co-occurring genomic capacity for anaerobic methane metabolism and dissimilatory sulfite reduction discovered in the Korarchaeota.</title>
        <authorList>
            <person name="Mckay L.J."/>
            <person name="Dlakic M."/>
            <person name="Fields M.W."/>
            <person name="Delmont T.O."/>
            <person name="Eren A.M."/>
            <person name="Jay Z.J."/>
            <person name="Klingelsmith K.B."/>
            <person name="Rusch D.B."/>
            <person name="Inskeep W.P."/>
        </authorList>
    </citation>
    <scope>NUCLEOTIDE SEQUENCE [LARGE SCALE GENOMIC DNA]</scope>
    <source>
        <strain evidence="2 3">MDKW</strain>
    </source>
</reference>
<feature type="domain" description="VWFA" evidence="1">
    <location>
        <begin position="48"/>
        <end position="231"/>
    </location>
</feature>
<dbReference type="EMBL" id="RCOS01000114">
    <property type="protein sequence ID" value="RSN73474.1"/>
    <property type="molecule type" value="Genomic_DNA"/>
</dbReference>
<dbReference type="InterPro" id="IPR002035">
    <property type="entry name" value="VWF_A"/>
</dbReference>
<dbReference type="OrthoDB" id="34597at2157"/>
<dbReference type="PROSITE" id="PS50234">
    <property type="entry name" value="VWFA"/>
    <property type="match status" value="1"/>
</dbReference>
<sequence length="412" mass="45681">MSSVATLEVKLNRGELPTEKDSIVFARVTIKPTKEVEELVRAHPRKVHLAIVVDASSSMCGEKLDTAKAAALRRYERDLGDEDYLSFITFESSAYVIVDTASKKSRGDIGDLIESIQCGFLTNLYEGIEKGIRLLQKTPQGYLRRMVIMTDGMPTTGITDPEKIIDLVRRARDMNIEVSVYGIGDDYDMALCKAISEAGGGYIRHASKPDQLEGLSKTTVDKAKSTILDKVELKVDLADKVEVQGAVQMAPRVVLITLSPEQKHYSWDLGSLSTAENAIVAMKLNVKAGFPEGRQKIGEVSVGMLKHDIYVNFAREVPFVEDPDARLYYTLGDLMGRIIDKATKQMDASEEYRVLNALVNTQEVKNLQMKDVVFAVILSRILESEKQTRVEQGITRPDYGTRVDSLINVLGG</sequence>
<proteinExistence type="predicted"/>
<dbReference type="SUPFAM" id="SSF53300">
    <property type="entry name" value="vWA-like"/>
    <property type="match status" value="1"/>
</dbReference>
<dbReference type="Proteomes" id="UP000277582">
    <property type="component" value="Unassembled WGS sequence"/>
</dbReference>
<name>A0A3R9QCW8_9CREN</name>
<dbReference type="Gene3D" id="3.40.50.410">
    <property type="entry name" value="von Willebrand factor, type A domain"/>
    <property type="match status" value="1"/>
</dbReference>
<dbReference type="AlphaFoldDB" id="A0A3R9QCW8"/>
<dbReference type="PANTHER" id="PTHR10338">
    <property type="entry name" value="INTER-ALPHA-TRYPSIN INHIBITOR HEAVY CHAIN FAMILY MEMBER"/>
    <property type="match status" value="1"/>
</dbReference>
<comment type="caution">
    <text evidence="2">The sequence shown here is derived from an EMBL/GenBank/DDBJ whole genome shotgun (WGS) entry which is preliminary data.</text>
</comment>
<evidence type="ECO:0000313" key="3">
    <source>
        <dbReference type="Proteomes" id="UP000277582"/>
    </source>
</evidence>